<dbReference type="GO" id="GO:0006508">
    <property type="term" value="P:proteolysis"/>
    <property type="evidence" value="ECO:0007669"/>
    <property type="project" value="UniProtKB-KW"/>
</dbReference>
<evidence type="ECO:0000259" key="14">
    <source>
        <dbReference type="Pfam" id="PF00082"/>
    </source>
</evidence>
<evidence type="ECO:0000256" key="13">
    <source>
        <dbReference type="SAM" id="MobiDB-lite"/>
    </source>
</evidence>
<feature type="active site" description="Charge relay system" evidence="9 10">
    <location>
        <position position="215"/>
    </location>
</feature>
<feature type="region of interest" description="Disordered" evidence="13">
    <location>
        <begin position="137"/>
        <end position="159"/>
    </location>
</feature>
<dbReference type="InterPro" id="IPR000209">
    <property type="entry name" value="Peptidase_S8/S53_dom"/>
</dbReference>
<accession>A0A1H7UQ96</accession>
<evidence type="ECO:0000259" key="17">
    <source>
        <dbReference type="Pfam" id="PF06280"/>
    </source>
</evidence>
<evidence type="ECO:0000259" key="16">
    <source>
        <dbReference type="Pfam" id="PF04650"/>
    </source>
</evidence>
<evidence type="ECO:0000256" key="8">
    <source>
        <dbReference type="ARBA" id="ARBA00022825"/>
    </source>
</evidence>
<evidence type="ECO:0000256" key="5">
    <source>
        <dbReference type="ARBA" id="ARBA00022729"/>
    </source>
</evidence>
<evidence type="ECO:0000259" key="15">
    <source>
        <dbReference type="Pfam" id="PF02225"/>
    </source>
</evidence>
<evidence type="ECO:0000256" key="7">
    <source>
        <dbReference type="ARBA" id="ARBA00022801"/>
    </source>
</evidence>
<feature type="domain" description="PA" evidence="15">
    <location>
        <begin position="468"/>
        <end position="543"/>
    </location>
</feature>
<evidence type="ECO:0000256" key="10">
    <source>
        <dbReference type="PROSITE-ProRule" id="PRU01240"/>
    </source>
</evidence>
<dbReference type="Pfam" id="PF00082">
    <property type="entry name" value="Peptidase_S8"/>
    <property type="match status" value="1"/>
</dbReference>
<evidence type="ECO:0000256" key="9">
    <source>
        <dbReference type="PIRSR" id="PIRSR615500-1"/>
    </source>
</evidence>
<dbReference type="PANTHER" id="PTHR43806:SF11">
    <property type="entry name" value="CEREVISIN-RELATED"/>
    <property type="match status" value="1"/>
</dbReference>
<dbReference type="PANTHER" id="PTHR43806">
    <property type="entry name" value="PEPTIDASE S8"/>
    <property type="match status" value="1"/>
</dbReference>
<dbReference type="Pfam" id="PF02225">
    <property type="entry name" value="PA"/>
    <property type="match status" value="1"/>
</dbReference>
<dbReference type="PROSITE" id="PS00137">
    <property type="entry name" value="SUBTILASE_HIS"/>
    <property type="match status" value="1"/>
</dbReference>
<feature type="coiled-coil region" evidence="12">
    <location>
        <begin position="1315"/>
        <end position="1342"/>
    </location>
</feature>
<keyword evidence="8 10" id="KW-0720">Serine protease</keyword>
<dbReference type="CDD" id="cd02133">
    <property type="entry name" value="PA_C5a_like"/>
    <property type="match status" value="1"/>
</dbReference>
<keyword evidence="6" id="KW-0677">Repeat</keyword>
<dbReference type="InterPro" id="IPR023828">
    <property type="entry name" value="Peptidase_S8_Ser-AS"/>
</dbReference>
<protein>
    <submittedName>
        <fullName evidence="18">Lactocepin</fullName>
    </submittedName>
</protein>
<dbReference type="SUPFAM" id="SSF52743">
    <property type="entry name" value="Subtilisin-like"/>
    <property type="match status" value="1"/>
</dbReference>
<dbReference type="Gene3D" id="3.40.50.200">
    <property type="entry name" value="Peptidase S8/S53 domain"/>
    <property type="match status" value="1"/>
</dbReference>
<evidence type="ECO:0000256" key="6">
    <source>
        <dbReference type="ARBA" id="ARBA00022737"/>
    </source>
</evidence>
<dbReference type="Pfam" id="PF04650">
    <property type="entry name" value="YSIRK_signal"/>
    <property type="match status" value="1"/>
</dbReference>
<feature type="region of interest" description="Disordered" evidence="13">
    <location>
        <begin position="103"/>
        <end position="124"/>
    </location>
</feature>
<feature type="active site" description="Charge relay system" evidence="9 10">
    <location>
        <position position="609"/>
    </location>
</feature>
<evidence type="ECO:0000256" key="4">
    <source>
        <dbReference type="ARBA" id="ARBA00022670"/>
    </source>
</evidence>
<proteinExistence type="inferred from homology"/>
<evidence type="ECO:0000256" key="3">
    <source>
        <dbReference type="ARBA" id="ARBA00022525"/>
    </source>
</evidence>
<dbReference type="SUPFAM" id="SSF46997">
    <property type="entry name" value="Bacterial immunoglobulin/albumin-binding domains"/>
    <property type="match status" value="1"/>
</dbReference>
<evidence type="ECO:0000313" key="18">
    <source>
        <dbReference type="EMBL" id="SEL98949.1"/>
    </source>
</evidence>
<dbReference type="EMBL" id="FOBM01000001">
    <property type="protein sequence ID" value="SEL98949.1"/>
    <property type="molecule type" value="Genomic_DNA"/>
</dbReference>
<feature type="domain" description="Peptidase S8/S53" evidence="14">
    <location>
        <begin position="206"/>
        <end position="670"/>
    </location>
</feature>
<dbReference type="InterPro" id="IPR010435">
    <property type="entry name" value="C5a/SBT2-like_Fn3"/>
</dbReference>
<dbReference type="RefSeq" id="WP_074595168.1">
    <property type="nucleotide sequence ID" value="NZ_FNUH01000002.1"/>
</dbReference>
<gene>
    <name evidence="18" type="ORF">SAMN04487839_101603</name>
</gene>
<dbReference type="PROSITE" id="PS00138">
    <property type="entry name" value="SUBTILASE_SER"/>
    <property type="match status" value="1"/>
</dbReference>
<dbReference type="InterPro" id="IPR036852">
    <property type="entry name" value="Peptidase_S8/S53_dom_sf"/>
</dbReference>
<dbReference type="InterPro" id="IPR015500">
    <property type="entry name" value="Peptidase_S8_subtilisin-rel"/>
</dbReference>
<comment type="similarity">
    <text evidence="1 10 11">Belongs to the peptidase S8 family.</text>
</comment>
<keyword evidence="5" id="KW-0732">Signal</keyword>
<keyword evidence="4 10" id="KW-0645">Protease</keyword>
<dbReference type="NCBIfam" id="TIGR01167">
    <property type="entry name" value="LPXTG_anchor"/>
    <property type="match status" value="1"/>
</dbReference>
<dbReference type="InterPro" id="IPR005877">
    <property type="entry name" value="YSIRK_signal_dom"/>
</dbReference>
<dbReference type="SUPFAM" id="SSF52025">
    <property type="entry name" value="PA domain"/>
    <property type="match status" value="1"/>
</dbReference>
<keyword evidence="7 10" id="KW-0378">Hydrolase</keyword>
<evidence type="ECO:0000256" key="11">
    <source>
        <dbReference type="RuleBase" id="RU003355"/>
    </source>
</evidence>
<dbReference type="InterPro" id="IPR013783">
    <property type="entry name" value="Ig-like_fold"/>
</dbReference>
<dbReference type="Gene3D" id="1.20.120.1850">
    <property type="entry name" value="Ebh helix bundles repeating unit (S and A modules)"/>
    <property type="match status" value="2"/>
</dbReference>
<evidence type="ECO:0000256" key="2">
    <source>
        <dbReference type="ARBA" id="ARBA00022512"/>
    </source>
</evidence>
<dbReference type="Pfam" id="PF06280">
    <property type="entry name" value="fn3_5"/>
    <property type="match status" value="1"/>
</dbReference>
<dbReference type="InterPro" id="IPR022398">
    <property type="entry name" value="Peptidase_S8_His-AS"/>
</dbReference>
<dbReference type="InterPro" id="IPR050131">
    <property type="entry name" value="Peptidase_S8_subtilisin-like"/>
</dbReference>
<dbReference type="InterPro" id="IPR046450">
    <property type="entry name" value="PA_dom_sf"/>
</dbReference>
<dbReference type="InterPro" id="IPR009063">
    <property type="entry name" value="Ig/albumin-bd_sf"/>
</dbReference>
<dbReference type="InterPro" id="IPR023827">
    <property type="entry name" value="Peptidase_S8_Asp-AS"/>
</dbReference>
<dbReference type="CDD" id="cd07475">
    <property type="entry name" value="Peptidases_S8_C5a_Peptidase"/>
    <property type="match status" value="1"/>
</dbReference>
<evidence type="ECO:0000256" key="12">
    <source>
        <dbReference type="SAM" id="Coils"/>
    </source>
</evidence>
<dbReference type="Gene3D" id="1.20.5.420">
    <property type="entry name" value="Immunoglobulin FC, subunit C"/>
    <property type="match status" value="1"/>
</dbReference>
<keyword evidence="2" id="KW-0134">Cell wall</keyword>
<dbReference type="Gene3D" id="3.50.30.30">
    <property type="match status" value="1"/>
</dbReference>
<dbReference type="NCBIfam" id="TIGR01168">
    <property type="entry name" value="YSIRK_signal"/>
    <property type="match status" value="1"/>
</dbReference>
<dbReference type="GO" id="GO:0004252">
    <property type="term" value="F:serine-type endopeptidase activity"/>
    <property type="evidence" value="ECO:0007669"/>
    <property type="project" value="UniProtKB-UniRule"/>
</dbReference>
<evidence type="ECO:0000256" key="1">
    <source>
        <dbReference type="ARBA" id="ARBA00011073"/>
    </source>
</evidence>
<dbReference type="InterPro" id="IPR003137">
    <property type="entry name" value="PA_domain"/>
</dbReference>
<dbReference type="GO" id="GO:0016020">
    <property type="term" value="C:membrane"/>
    <property type="evidence" value="ECO:0007669"/>
    <property type="project" value="InterPro"/>
</dbReference>
<name>A0A1H7UQ96_9STRE</name>
<dbReference type="InterPro" id="IPR034216">
    <property type="entry name" value="C5a_Peptidase"/>
</dbReference>
<dbReference type="PROSITE" id="PS00136">
    <property type="entry name" value="SUBTILASE_ASP"/>
    <property type="match status" value="1"/>
</dbReference>
<sequence>MDKKERFSFRKYKVGLVSVLVGAVFLAAGAGRVSADELSKAAGVSQTDPASNIEQVVQATESSSTADFAQVASVEEATTEVSGVESTATASATADEVALASKTQETVSEELSSPAATSEATTNETVDATAVGNVANAQNSGVSSEVSEETAQDVEASAASVSSEVVTEVTEKAQLEEQTLDSATPQSIDSDELITVPEAWESGYKGQGTIVAIIDSGLDVDHDVLHISDLSTAKYGSEEEIEAAKAAAGITYGKWFNDKVVFGYNYVDGNTILKEGEEASHGMHVTGIATGNPSKALNGEYIYGVAPEAQVIFLRVFSDLKSYTGPALYVRAIEDAVKLGADSINLSLGSTTGSEVNMDETLIAAIKAAQKAGVNVAISAGNDGTFGDGANPLAENPDYGLVGNPSTTQDVISVASYNNSITRSNVVTFVGMEDNAELNNGKSSFTNPDKSDKKFENGKAYDYVYVGTGTAEELEGVDLTGKLALIQRGGLTFSEKIANATAHGAEGVIIFNNDPDGSNISMAIDDTAIAIPSAFIPYKFGIELAKGGYQIKFSDVAEKFDNPGSGKFSSFSSWGLTTDGELKPDVAAPGGSIYSSYNNDKYGSMSGTSMASPHVAGVIALVKQYLKENFPEKSDEEVGYLVKALIMSTAKAHYDKEAQAYTSPRQQGAGLVDTASAVSTGLYVTGDDGYGSITLGNVGDTFTFDVTIHNIGDQDKTLTYETNLGTDTVENGEITLAPRQLSTTTGHTITVKANSSETITITVDASQFAELLSKEMPNGYYLEGFVRFLDPTDLAEVVSIPYVGFRGDFQNLAVVETPVYQLVSDGKDGFYFEVSDDHVVESGDATTSLLTNNAGSGYYKVLGTYSNDDGDFVLQLDENGQPYLAISPDGDGNQDYVLFKGVFLRNYTNATAAVYAADDVNFENPLWESGDSSGIKNYYKKASVLYATQWDGKDQDGHDLADGKYKYVLTYYPEVIGADAQHLAFDVIIDRKEPIITTATYDENTLTFTPRKALDPDGSGVFKDSIFYYAENEKGEVEQVYLTPNADGSFTLPLDLADIEDFYYAVEDYAGNVAYAKVEDLINVGNDSGRVTVNLLNDETKGNSYVDYTFIIKDAKGDIVTDLHFFGEDLTTVDLPFGDYTVELALYDKEWAELAGLTSQKVSISETDSYKTVDFFVHTFSKAVLVLDFDKDLPKGTDVTIVNKDGKVTSVPAARYIKTDYGKDVYVGDYTLALNLPEGYEIYEDPDFTVLYGKQNRVKFSVIDKTGLISETNATADLEKEARYYNASLAKLLTYRDALKSAQIILSEKHTQAEVDDALANLQVAKAALDGQETQYQALSDESDRYAGVQADPAYYNASASSRITYDTLYRSAKFILAKAQTTQEEVDTALADLVAAREALDGQATDFTALRDLSAKSAVLKVTAAKYQNANEAVKDAYDQALEEALAVLANEGATQAEVDDALANLKAAEKALDGQEIIEDTGVPKEESLIPKEVIKPETPPKVEPQVSENEKGGEVAALGVVTIIHTEAKASTSAKPLASSKATDELPQTSSVTQNYLLALGFTLVTLTAGIWKRRKVSKD</sequence>
<keyword evidence="12" id="KW-0175">Coiled coil</keyword>
<dbReference type="Pfam" id="PF07554">
    <property type="entry name" value="FIVAR"/>
    <property type="match status" value="3"/>
</dbReference>
<dbReference type="PRINTS" id="PR00723">
    <property type="entry name" value="SUBTILISIN"/>
</dbReference>
<dbReference type="Proteomes" id="UP000182764">
    <property type="component" value="Unassembled WGS sequence"/>
</dbReference>
<organism evidence="18 19">
    <name type="scientific">Streptococcus gallolyticus</name>
    <dbReference type="NCBI Taxonomy" id="315405"/>
    <lineage>
        <taxon>Bacteria</taxon>
        <taxon>Bacillati</taxon>
        <taxon>Bacillota</taxon>
        <taxon>Bacilli</taxon>
        <taxon>Lactobacillales</taxon>
        <taxon>Streptococcaceae</taxon>
        <taxon>Streptococcus</taxon>
    </lineage>
</organism>
<reference evidence="18 19" key="1">
    <citation type="submission" date="2016-10" db="EMBL/GenBank/DDBJ databases">
        <authorList>
            <person name="de Groot N.N."/>
        </authorList>
    </citation>
    <scope>NUCLEOTIDE SEQUENCE [LARGE SCALE GENOMIC DNA]</scope>
    <source>
        <strain evidence="18 19">VTM1R29</strain>
    </source>
</reference>
<feature type="domain" description="YSIRK Gram-positive signal peptide" evidence="16">
    <location>
        <begin position="2"/>
        <end position="26"/>
    </location>
</feature>
<feature type="domain" description="C5a peptidase/Subtilisin-like protease SBT2-like Fn3-like" evidence="17">
    <location>
        <begin position="693"/>
        <end position="803"/>
    </location>
</feature>
<dbReference type="PROSITE" id="PS51892">
    <property type="entry name" value="SUBTILASE"/>
    <property type="match status" value="1"/>
</dbReference>
<feature type="active site" description="Charge relay system" evidence="9 10">
    <location>
        <position position="281"/>
    </location>
</feature>
<evidence type="ECO:0000313" key="19">
    <source>
        <dbReference type="Proteomes" id="UP000182764"/>
    </source>
</evidence>
<dbReference type="Gene3D" id="2.60.40.1710">
    <property type="entry name" value="Subtilisin-like superfamily"/>
    <property type="match status" value="1"/>
</dbReference>
<keyword evidence="3" id="KW-0964">Secreted</keyword>
<dbReference type="Gene3D" id="2.60.40.10">
    <property type="entry name" value="Immunoglobulins"/>
    <property type="match status" value="1"/>
</dbReference>